<accession>A0ABS2QW92</accession>
<dbReference type="Gene3D" id="3.40.630.30">
    <property type="match status" value="1"/>
</dbReference>
<evidence type="ECO:0000256" key="2">
    <source>
        <dbReference type="ARBA" id="ARBA00023315"/>
    </source>
</evidence>
<organism evidence="4 5">
    <name type="scientific">Priestia iocasae</name>
    <dbReference type="NCBI Taxonomy" id="2291674"/>
    <lineage>
        <taxon>Bacteria</taxon>
        <taxon>Bacillati</taxon>
        <taxon>Bacillota</taxon>
        <taxon>Bacilli</taxon>
        <taxon>Bacillales</taxon>
        <taxon>Bacillaceae</taxon>
        <taxon>Priestia</taxon>
    </lineage>
</organism>
<keyword evidence="1 4" id="KW-0808">Transferase</keyword>
<evidence type="ECO:0000313" key="5">
    <source>
        <dbReference type="Proteomes" id="UP000809829"/>
    </source>
</evidence>
<protein>
    <submittedName>
        <fullName evidence="4">Phosphinothricin acetyltransferase</fullName>
        <ecNumber evidence="4">2.3.1.183</ecNumber>
    </submittedName>
</protein>
<dbReference type="Proteomes" id="UP000809829">
    <property type="component" value="Unassembled WGS sequence"/>
</dbReference>
<gene>
    <name evidence="4" type="ORF">JOC83_002613</name>
</gene>
<dbReference type="RefSeq" id="WP_205187711.1">
    <property type="nucleotide sequence ID" value="NZ_JAFBFC010000004.1"/>
</dbReference>
<dbReference type="SUPFAM" id="SSF55729">
    <property type="entry name" value="Acyl-CoA N-acyltransferases (Nat)"/>
    <property type="match status" value="1"/>
</dbReference>
<dbReference type="PROSITE" id="PS51186">
    <property type="entry name" value="GNAT"/>
    <property type="match status" value="1"/>
</dbReference>
<dbReference type="CDD" id="cd04301">
    <property type="entry name" value="NAT_SF"/>
    <property type="match status" value="1"/>
</dbReference>
<keyword evidence="2 4" id="KW-0012">Acyltransferase</keyword>
<name>A0ABS2QW92_9BACI</name>
<reference evidence="4 5" key="1">
    <citation type="submission" date="2021-01" db="EMBL/GenBank/DDBJ databases">
        <title>Genomic Encyclopedia of Type Strains, Phase IV (KMG-IV): sequencing the most valuable type-strain genomes for metagenomic binning, comparative biology and taxonomic classification.</title>
        <authorList>
            <person name="Goeker M."/>
        </authorList>
    </citation>
    <scope>NUCLEOTIDE SEQUENCE [LARGE SCALE GENOMIC DNA]</scope>
    <source>
        <strain evidence="4 5">DSM 104297</strain>
    </source>
</reference>
<sequence>MAIIRQAKQDDLASLVDIYNQSVLQSTATFDLTPLSVEERKGWFATHQEPRFPLIVAEREEVVAGYASLSTYREKEAYKRTVELSIYVDEKQQGYGIGKQLMTAILEHAKQLNYHVVIAGITKGNDKSVKMHEQFGFTFCGEFKEVGYKFEQWQDVLFYQLTFDN</sequence>
<proteinExistence type="predicted"/>
<dbReference type="PANTHER" id="PTHR43072">
    <property type="entry name" value="N-ACETYLTRANSFERASE"/>
    <property type="match status" value="1"/>
</dbReference>
<dbReference type="PANTHER" id="PTHR43072:SF23">
    <property type="entry name" value="UPF0039 PROTEIN C11D3.02C"/>
    <property type="match status" value="1"/>
</dbReference>
<evidence type="ECO:0000256" key="1">
    <source>
        <dbReference type="ARBA" id="ARBA00022679"/>
    </source>
</evidence>
<dbReference type="InterPro" id="IPR000182">
    <property type="entry name" value="GNAT_dom"/>
</dbReference>
<dbReference type="Pfam" id="PF13420">
    <property type="entry name" value="Acetyltransf_4"/>
    <property type="match status" value="1"/>
</dbReference>
<evidence type="ECO:0000259" key="3">
    <source>
        <dbReference type="PROSITE" id="PS51186"/>
    </source>
</evidence>
<dbReference type="EMBL" id="JAFBFC010000004">
    <property type="protein sequence ID" value="MBM7703764.1"/>
    <property type="molecule type" value="Genomic_DNA"/>
</dbReference>
<comment type="caution">
    <text evidence="4">The sequence shown here is derived from an EMBL/GenBank/DDBJ whole genome shotgun (WGS) entry which is preliminary data.</text>
</comment>
<keyword evidence="5" id="KW-1185">Reference proteome</keyword>
<evidence type="ECO:0000313" key="4">
    <source>
        <dbReference type="EMBL" id="MBM7703764.1"/>
    </source>
</evidence>
<feature type="domain" description="N-acetyltransferase" evidence="3">
    <location>
        <begin position="2"/>
        <end position="164"/>
    </location>
</feature>
<dbReference type="EC" id="2.3.1.183" evidence="4"/>
<dbReference type="InterPro" id="IPR016181">
    <property type="entry name" value="Acyl_CoA_acyltransferase"/>
</dbReference>
<dbReference type="GO" id="GO:0102971">
    <property type="term" value="F:phosphinothricin N-acetyltransferase activity"/>
    <property type="evidence" value="ECO:0007669"/>
    <property type="project" value="UniProtKB-EC"/>
</dbReference>